<keyword evidence="7 11" id="KW-0418">Kinase</keyword>
<keyword evidence="9 11" id="KW-0665">Pyrimidine biosynthesis</keyword>
<feature type="domain" description="Aspartate/glutamate/uridylate kinase" evidence="12">
    <location>
        <begin position="7"/>
        <end position="213"/>
    </location>
</feature>
<protein>
    <recommendedName>
        <fullName evidence="11">Uridylate kinase</fullName>
        <shortName evidence="11">UK</shortName>
        <ecNumber evidence="11">2.7.4.22</ecNumber>
    </recommendedName>
    <alternativeName>
        <fullName evidence="11">Uridine monophosphate kinase</fullName>
        <shortName evidence="11">UMP kinase</shortName>
        <shortName evidence="11">UMPK</shortName>
    </alternativeName>
</protein>
<reference evidence="13 14" key="1">
    <citation type="journal article" date="2018" name="Microbiome">
        <title>Fine metagenomic profile of the Mediterranean stratified and mixed water columns revealed by assembly and recruitment.</title>
        <authorList>
            <person name="Haro-Moreno J.M."/>
            <person name="Lopez-Perez M."/>
            <person name="De La Torre J.R."/>
            <person name="Picazo A."/>
            <person name="Camacho A."/>
            <person name="Rodriguez-Valera F."/>
        </authorList>
    </citation>
    <scope>NUCLEOTIDE SEQUENCE [LARGE SCALE GENOMIC DNA]</scope>
    <source>
        <strain evidence="13">MED-G57</strain>
    </source>
</reference>
<feature type="binding site" evidence="11">
    <location>
        <begin position="132"/>
        <end position="139"/>
    </location>
    <ligand>
        <name>UMP</name>
        <dbReference type="ChEBI" id="CHEBI:57865"/>
    </ligand>
</feature>
<keyword evidence="4 11" id="KW-0963">Cytoplasm</keyword>
<feature type="binding site" evidence="11">
    <location>
        <position position="51"/>
    </location>
    <ligand>
        <name>UMP</name>
        <dbReference type="ChEBI" id="CHEBI:57865"/>
    </ligand>
</feature>
<feature type="binding site" evidence="11">
    <location>
        <position position="165"/>
    </location>
    <ligand>
        <name>ATP</name>
        <dbReference type="ChEBI" id="CHEBI:30616"/>
    </ligand>
</feature>
<dbReference type="UniPathway" id="UPA00159">
    <property type="reaction ID" value="UER00275"/>
</dbReference>
<evidence type="ECO:0000256" key="11">
    <source>
        <dbReference type="HAMAP-Rule" id="MF_01220"/>
    </source>
</evidence>
<dbReference type="EMBL" id="QOQD01000024">
    <property type="protein sequence ID" value="RCL71623.1"/>
    <property type="molecule type" value="Genomic_DNA"/>
</dbReference>
<comment type="subunit">
    <text evidence="11">Homohexamer.</text>
</comment>
<comment type="similarity">
    <text evidence="3 11">Belongs to the UMP kinase family.</text>
</comment>
<evidence type="ECO:0000256" key="9">
    <source>
        <dbReference type="ARBA" id="ARBA00022975"/>
    </source>
</evidence>
<evidence type="ECO:0000256" key="6">
    <source>
        <dbReference type="ARBA" id="ARBA00022741"/>
    </source>
</evidence>
<sequence length="236" mass="25881">MLYRNALLKISGEILSGDSSKTFDADIINQLTHDIKAVLEEKIKLSIVIGGGNIIRGINYSEYNLNKNDADNMGMLSTVINGIYLKNALKNVNVKSKIFSAISIPGIVDKFNHESAINEINTGSTLILVGGTGNPYFTTDTTSVLRALELGCDVILKGTKVDGVYDKDPEYNDNIKKFTKLHYNYIIENKLNIMDMSSITLAQDSGLPIIVFSIKKKNQLKNVLLGSGDCTIISNK</sequence>
<feature type="binding site" evidence="11">
    <location>
        <position position="71"/>
    </location>
    <ligand>
        <name>UMP</name>
        <dbReference type="ChEBI" id="CHEBI:57865"/>
    </ligand>
</feature>
<dbReference type="CDD" id="cd04254">
    <property type="entry name" value="AAK_UMPK-PyrH-Ec"/>
    <property type="match status" value="1"/>
</dbReference>
<comment type="caution">
    <text evidence="11">Lacks conserved residue(s) required for the propagation of feature annotation.</text>
</comment>
<feature type="binding site" evidence="11">
    <location>
        <position position="168"/>
    </location>
    <ligand>
        <name>ATP</name>
        <dbReference type="ChEBI" id="CHEBI:30616"/>
    </ligand>
</feature>
<dbReference type="HAMAP" id="MF_01220_B">
    <property type="entry name" value="PyrH_B"/>
    <property type="match status" value="1"/>
</dbReference>
<evidence type="ECO:0000256" key="10">
    <source>
        <dbReference type="ARBA" id="ARBA00047767"/>
    </source>
</evidence>
<dbReference type="Proteomes" id="UP000253570">
    <property type="component" value="Unassembled WGS sequence"/>
</dbReference>
<dbReference type="InterPro" id="IPR036393">
    <property type="entry name" value="AceGlu_kinase-like_sf"/>
</dbReference>
<comment type="pathway">
    <text evidence="2 11">Pyrimidine metabolism; CTP biosynthesis via de novo pathway; UDP from UMP (UMPK route): step 1/1.</text>
</comment>
<evidence type="ECO:0000256" key="3">
    <source>
        <dbReference type="ARBA" id="ARBA00007614"/>
    </source>
</evidence>
<dbReference type="GO" id="GO:0006225">
    <property type="term" value="P:UDP biosynthetic process"/>
    <property type="evidence" value="ECO:0007669"/>
    <property type="project" value="TreeGrafter"/>
</dbReference>
<dbReference type="GO" id="GO:0005524">
    <property type="term" value="F:ATP binding"/>
    <property type="evidence" value="ECO:0007669"/>
    <property type="project" value="UniProtKB-KW"/>
</dbReference>
<comment type="catalytic activity">
    <reaction evidence="10 11">
        <text>UMP + ATP = UDP + ADP</text>
        <dbReference type="Rhea" id="RHEA:24400"/>
        <dbReference type="ChEBI" id="CHEBI:30616"/>
        <dbReference type="ChEBI" id="CHEBI:57865"/>
        <dbReference type="ChEBI" id="CHEBI:58223"/>
        <dbReference type="ChEBI" id="CHEBI:456216"/>
        <dbReference type="EC" id="2.7.4.22"/>
    </reaction>
</comment>
<dbReference type="EC" id="2.7.4.22" evidence="11"/>
<dbReference type="NCBIfam" id="TIGR02075">
    <property type="entry name" value="pyrH_bact"/>
    <property type="match status" value="1"/>
</dbReference>
<feature type="binding site" evidence="11">
    <location>
        <position position="56"/>
    </location>
    <ligand>
        <name>ATP</name>
        <dbReference type="ChEBI" id="CHEBI:30616"/>
    </ligand>
</feature>
<comment type="activity regulation">
    <text evidence="11">Inhibited by UTP.</text>
</comment>
<name>A0A368DK22_9PROT</name>
<gene>
    <name evidence="11" type="primary">pyrH</name>
    <name evidence="13" type="ORF">DBW71_06495</name>
</gene>
<dbReference type="AlphaFoldDB" id="A0A368DK22"/>
<evidence type="ECO:0000256" key="8">
    <source>
        <dbReference type="ARBA" id="ARBA00022840"/>
    </source>
</evidence>
<dbReference type="InterPro" id="IPR015963">
    <property type="entry name" value="Uridylate_kinase_bac"/>
</dbReference>
<dbReference type="GO" id="GO:0044210">
    <property type="term" value="P:'de novo' CTP biosynthetic process"/>
    <property type="evidence" value="ECO:0007669"/>
    <property type="project" value="UniProtKB-UniRule"/>
</dbReference>
<dbReference type="InterPro" id="IPR011817">
    <property type="entry name" value="Uridylate_kinase"/>
</dbReference>
<evidence type="ECO:0000256" key="5">
    <source>
        <dbReference type="ARBA" id="ARBA00022679"/>
    </source>
</evidence>
<evidence type="ECO:0000256" key="1">
    <source>
        <dbReference type="ARBA" id="ARBA00004496"/>
    </source>
</evidence>
<dbReference type="PANTHER" id="PTHR42833">
    <property type="entry name" value="URIDYLATE KINASE"/>
    <property type="match status" value="1"/>
</dbReference>
<evidence type="ECO:0000256" key="7">
    <source>
        <dbReference type="ARBA" id="ARBA00022777"/>
    </source>
</evidence>
<dbReference type="GO" id="GO:0005737">
    <property type="term" value="C:cytoplasm"/>
    <property type="evidence" value="ECO:0007669"/>
    <property type="project" value="UniProtKB-SubCell"/>
</dbReference>
<dbReference type="PANTHER" id="PTHR42833:SF4">
    <property type="entry name" value="URIDYLATE KINASE PUMPKIN, CHLOROPLASTIC"/>
    <property type="match status" value="1"/>
</dbReference>
<feature type="binding site" evidence="11">
    <location>
        <position position="159"/>
    </location>
    <ligand>
        <name>ATP</name>
        <dbReference type="ChEBI" id="CHEBI:30616"/>
    </ligand>
</feature>
<evidence type="ECO:0000256" key="2">
    <source>
        <dbReference type="ARBA" id="ARBA00004791"/>
    </source>
</evidence>
<evidence type="ECO:0000256" key="4">
    <source>
        <dbReference type="ARBA" id="ARBA00022490"/>
    </source>
</evidence>
<comment type="caution">
    <text evidence="13">The sequence shown here is derived from an EMBL/GenBank/DDBJ whole genome shotgun (WGS) entry which is preliminary data.</text>
</comment>
<dbReference type="InterPro" id="IPR001048">
    <property type="entry name" value="Asp/Glu/Uridylate_kinase"/>
</dbReference>
<accession>A0A368DK22</accession>
<comment type="subcellular location">
    <subcellularLocation>
        <location evidence="1 11">Cytoplasm</location>
    </subcellularLocation>
</comment>
<organism evidence="13 14">
    <name type="scientific">PS1 clade bacterium</name>
    <dbReference type="NCBI Taxonomy" id="2175152"/>
    <lineage>
        <taxon>Bacteria</taxon>
        <taxon>Pseudomonadati</taxon>
        <taxon>Pseudomonadota</taxon>
        <taxon>Alphaproteobacteria</taxon>
        <taxon>PS1 clade</taxon>
    </lineage>
</organism>
<dbReference type="PIRSF" id="PIRSF005650">
    <property type="entry name" value="Uridylate_kin"/>
    <property type="match status" value="1"/>
</dbReference>
<dbReference type="Pfam" id="PF00696">
    <property type="entry name" value="AA_kinase"/>
    <property type="match status" value="1"/>
</dbReference>
<feature type="binding site" evidence="11">
    <location>
        <position position="52"/>
    </location>
    <ligand>
        <name>ATP</name>
        <dbReference type="ChEBI" id="CHEBI:30616"/>
    </ligand>
</feature>
<dbReference type="FunFam" id="3.40.1160.10:FF:000001">
    <property type="entry name" value="Uridylate kinase"/>
    <property type="match status" value="1"/>
</dbReference>
<proteinExistence type="inferred from homology"/>
<evidence type="ECO:0000259" key="12">
    <source>
        <dbReference type="Pfam" id="PF00696"/>
    </source>
</evidence>
<dbReference type="SUPFAM" id="SSF53633">
    <property type="entry name" value="Carbamate kinase-like"/>
    <property type="match status" value="1"/>
</dbReference>
<dbReference type="Gene3D" id="3.40.1160.10">
    <property type="entry name" value="Acetylglutamate kinase-like"/>
    <property type="match status" value="1"/>
</dbReference>
<evidence type="ECO:0000313" key="14">
    <source>
        <dbReference type="Proteomes" id="UP000253570"/>
    </source>
</evidence>
<comment type="function">
    <text evidence="11">Catalyzes the reversible phosphorylation of UMP to UDP.</text>
</comment>
<keyword evidence="6 11" id="KW-0547">Nucleotide-binding</keyword>
<keyword evidence="5 11" id="KW-0808">Transferase</keyword>
<feature type="binding site" evidence="11">
    <location>
        <begin position="9"/>
        <end position="12"/>
    </location>
    <ligand>
        <name>ATP</name>
        <dbReference type="ChEBI" id="CHEBI:30616"/>
    </ligand>
</feature>
<dbReference type="GO" id="GO:0033862">
    <property type="term" value="F:UMP kinase activity"/>
    <property type="evidence" value="ECO:0007669"/>
    <property type="project" value="UniProtKB-EC"/>
</dbReference>
<keyword evidence="8 11" id="KW-0067">ATP-binding</keyword>
<evidence type="ECO:0000313" key="13">
    <source>
        <dbReference type="EMBL" id="RCL71623.1"/>
    </source>
</evidence>